<reference evidence="2" key="1">
    <citation type="journal article" date="2015" name="Nature">
        <title>Complex archaea that bridge the gap between prokaryotes and eukaryotes.</title>
        <authorList>
            <person name="Spang A."/>
            <person name="Saw J.H."/>
            <person name="Jorgensen S.L."/>
            <person name="Zaremba-Niedzwiedzka K."/>
            <person name="Martijn J."/>
            <person name="Lind A.E."/>
            <person name="van Eijk R."/>
            <person name="Schleper C."/>
            <person name="Guy L."/>
            <person name="Ettema T.J."/>
        </authorList>
    </citation>
    <scope>NUCLEOTIDE SEQUENCE</scope>
</reference>
<organism evidence="2">
    <name type="scientific">marine sediment metagenome</name>
    <dbReference type="NCBI Taxonomy" id="412755"/>
    <lineage>
        <taxon>unclassified sequences</taxon>
        <taxon>metagenomes</taxon>
        <taxon>ecological metagenomes</taxon>
    </lineage>
</organism>
<feature type="transmembrane region" description="Helical" evidence="1">
    <location>
        <begin position="128"/>
        <end position="153"/>
    </location>
</feature>
<keyword evidence="1" id="KW-0812">Transmembrane</keyword>
<keyword evidence="1" id="KW-1133">Transmembrane helix</keyword>
<comment type="caution">
    <text evidence="2">The sequence shown here is derived from an EMBL/GenBank/DDBJ whole genome shotgun (WGS) entry which is preliminary data.</text>
</comment>
<proteinExistence type="predicted"/>
<protein>
    <recommendedName>
        <fullName evidence="3">Glycerophosphoryl diester phosphodiesterase membrane domain-containing protein</fullName>
    </recommendedName>
</protein>
<keyword evidence="1" id="KW-0472">Membrane</keyword>
<evidence type="ECO:0000313" key="2">
    <source>
        <dbReference type="EMBL" id="KKN35868.1"/>
    </source>
</evidence>
<name>A0A0F9T342_9ZZZZ</name>
<evidence type="ECO:0008006" key="3">
    <source>
        <dbReference type="Google" id="ProtNLM"/>
    </source>
</evidence>
<feature type="transmembrane region" description="Helical" evidence="1">
    <location>
        <begin position="79"/>
        <end position="107"/>
    </location>
</feature>
<dbReference type="AlphaFoldDB" id="A0A0F9T342"/>
<feature type="transmembrane region" description="Helical" evidence="1">
    <location>
        <begin position="21"/>
        <end position="43"/>
    </location>
</feature>
<dbReference type="EMBL" id="LAZR01002005">
    <property type="protein sequence ID" value="KKN35868.1"/>
    <property type="molecule type" value="Genomic_DNA"/>
</dbReference>
<accession>A0A0F9T342</accession>
<feature type="transmembrane region" description="Helical" evidence="1">
    <location>
        <begin position="165"/>
        <end position="185"/>
    </location>
</feature>
<feature type="transmembrane region" description="Helical" evidence="1">
    <location>
        <begin position="250"/>
        <end position="267"/>
    </location>
</feature>
<sequence length="288" mass="33690">MKILNTFEKGFQTTNERLKMVVYLWLINFIYSVLIVTPVYFLIKKDLSHSLMADQIIKGTGLLWLGDIMYKYQDVFPALVGWFLIPIIFFMLLYVFLYGGIIGRIAAQDEKMKMTSFLSDCSKYFLPFIRVFLISLVAYLVVFGGIHSIISALFNIWKKNASTEWPLILSSVLEFLILVLLFSIVRMFFDYVRVRLVVEKSKKTIRAMLLNVTFIGKRFFKAWSLYLLVGLITAVFGVIYLVAYQLLPKIGILLIVGFIWQQIYVLSRMWTKILFYSTEYHFLNSHKD</sequence>
<evidence type="ECO:0000256" key="1">
    <source>
        <dbReference type="SAM" id="Phobius"/>
    </source>
</evidence>
<gene>
    <name evidence="2" type="ORF">LCGC14_0779270</name>
</gene>
<feature type="transmembrane region" description="Helical" evidence="1">
    <location>
        <begin position="225"/>
        <end position="244"/>
    </location>
</feature>